<evidence type="ECO:0000256" key="2">
    <source>
        <dbReference type="SAM" id="Phobius"/>
    </source>
</evidence>
<evidence type="ECO:0000256" key="1">
    <source>
        <dbReference type="SAM" id="MobiDB-lite"/>
    </source>
</evidence>
<protein>
    <submittedName>
        <fullName evidence="3">Uncharacterized protein</fullName>
    </submittedName>
</protein>
<dbReference type="InParanoid" id="E1ZRL0"/>
<gene>
    <name evidence="3" type="ORF">CHLNCDRAFT_140110</name>
</gene>
<sequence>MVSEDVEMPTGAGPVGSVQMVTSASVTLLLSLYRSILEGPMALVVPEHTRDACFQLVCDLRANTPKDRRFLARHAAALAPHTAPGWLVRPCRGRDLQPVVPGLFLAGAMSVLSLWLLGAMLVTGAVACSAFMMYISIAATLACLRMMGRLLLGPPRQPRGHLPAAQLSGLTGIEGQQRCREGANTLALPPIRTKSPTKSPVSSANHSPHVEAAPGSPNIPAATPTPRKLNPAGAVAASTLRHRQLQQQD</sequence>
<feature type="transmembrane region" description="Helical" evidence="2">
    <location>
        <begin position="99"/>
        <end position="118"/>
    </location>
</feature>
<keyword evidence="2" id="KW-0472">Membrane</keyword>
<dbReference type="OrthoDB" id="515302at2759"/>
<feature type="transmembrane region" description="Helical" evidence="2">
    <location>
        <begin position="124"/>
        <end position="144"/>
    </location>
</feature>
<dbReference type="RefSeq" id="XP_005843692.1">
    <property type="nucleotide sequence ID" value="XM_005843630.1"/>
</dbReference>
<proteinExistence type="predicted"/>
<dbReference type="GeneID" id="17351004"/>
<dbReference type="Proteomes" id="UP000008141">
    <property type="component" value="Unassembled WGS sequence"/>
</dbReference>
<reference evidence="3 4" key="1">
    <citation type="journal article" date="2010" name="Plant Cell">
        <title>The Chlorella variabilis NC64A genome reveals adaptation to photosymbiosis, coevolution with viruses, and cryptic sex.</title>
        <authorList>
            <person name="Blanc G."/>
            <person name="Duncan G."/>
            <person name="Agarkova I."/>
            <person name="Borodovsky M."/>
            <person name="Gurnon J."/>
            <person name="Kuo A."/>
            <person name="Lindquist E."/>
            <person name="Lucas S."/>
            <person name="Pangilinan J."/>
            <person name="Polle J."/>
            <person name="Salamov A."/>
            <person name="Terry A."/>
            <person name="Yamada T."/>
            <person name="Dunigan D.D."/>
            <person name="Grigoriev I.V."/>
            <person name="Claverie J.M."/>
            <person name="Van Etten J.L."/>
        </authorList>
    </citation>
    <scope>NUCLEOTIDE SEQUENCE [LARGE SCALE GENOMIC DNA]</scope>
    <source>
        <strain evidence="3 4">NC64A</strain>
    </source>
</reference>
<keyword evidence="2" id="KW-0812">Transmembrane</keyword>
<keyword evidence="2" id="KW-1133">Transmembrane helix</keyword>
<feature type="region of interest" description="Disordered" evidence="1">
    <location>
        <begin position="185"/>
        <end position="249"/>
    </location>
</feature>
<feature type="compositionally biased region" description="Polar residues" evidence="1">
    <location>
        <begin position="194"/>
        <end position="206"/>
    </location>
</feature>
<feature type="transmembrane region" description="Helical" evidence="2">
    <location>
        <begin position="12"/>
        <end position="33"/>
    </location>
</feature>
<organism evidence="4">
    <name type="scientific">Chlorella variabilis</name>
    <name type="common">Green alga</name>
    <dbReference type="NCBI Taxonomy" id="554065"/>
    <lineage>
        <taxon>Eukaryota</taxon>
        <taxon>Viridiplantae</taxon>
        <taxon>Chlorophyta</taxon>
        <taxon>core chlorophytes</taxon>
        <taxon>Trebouxiophyceae</taxon>
        <taxon>Chlorellales</taxon>
        <taxon>Chlorellaceae</taxon>
        <taxon>Chlorella clade</taxon>
        <taxon>Chlorella</taxon>
    </lineage>
</organism>
<keyword evidence="4" id="KW-1185">Reference proteome</keyword>
<evidence type="ECO:0000313" key="4">
    <source>
        <dbReference type="Proteomes" id="UP000008141"/>
    </source>
</evidence>
<accession>E1ZRL0</accession>
<evidence type="ECO:0000313" key="3">
    <source>
        <dbReference type="EMBL" id="EFN51590.1"/>
    </source>
</evidence>
<feature type="compositionally biased region" description="Basic residues" evidence="1">
    <location>
        <begin position="240"/>
        <end position="249"/>
    </location>
</feature>
<dbReference type="AlphaFoldDB" id="E1ZRL0"/>
<dbReference type="KEGG" id="cvr:CHLNCDRAFT_140110"/>
<name>E1ZRL0_CHLVA</name>
<dbReference type="EMBL" id="GL433862">
    <property type="protein sequence ID" value="EFN51590.1"/>
    <property type="molecule type" value="Genomic_DNA"/>
</dbReference>